<keyword evidence="6 7" id="KW-0472">Membrane</keyword>
<organism evidence="9">
    <name type="scientific">Vecturithrix granuli</name>
    <dbReference type="NCBI Taxonomy" id="1499967"/>
    <lineage>
        <taxon>Bacteria</taxon>
        <taxon>Candidatus Moduliflexota</taxon>
        <taxon>Candidatus Vecturitrichia</taxon>
        <taxon>Candidatus Vecturitrichales</taxon>
        <taxon>Candidatus Vecturitrichaceae</taxon>
        <taxon>Candidatus Vecturithrix</taxon>
    </lineage>
</organism>
<feature type="transmembrane region" description="Helical" evidence="7">
    <location>
        <begin position="271"/>
        <end position="293"/>
    </location>
</feature>
<accession>A0A081C938</accession>
<dbReference type="PROSITE" id="PS50928">
    <property type="entry name" value="ABC_TM1"/>
    <property type="match status" value="1"/>
</dbReference>
<evidence type="ECO:0000256" key="6">
    <source>
        <dbReference type="ARBA" id="ARBA00023136"/>
    </source>
</evidence>
<protein>
    <submittedName>
        <fullName evidence="9">Binding-protein-dependent transport systems inner membrane component</fullName>
    </submittedName>
</protein>
<dbReference type="SUPFAM" id="SSF161098">
    <property type="entry name" value="MetI-like"/>
    <property type="match status" value="1"/>
</dbReference>
<keyword evidence="10" id="KW-1185">Reference proteome</keyword>
<dbReference type="InterPro" id="IPR035906">
    <property type="entry name" value="MetI-like_sf"/>
</dbReference>
<evidence type="ECO:0000256" key="4">
    <source>
        <dbReference type="ARBA" id="ARBA00022692"/>
    </source>
</evidence>
<dbReference type="PANTHER" id="PTHR43005">
    <property type="entry name" value="BLR7065 PROTEIN"/>
    <property type="match status" value="1"/>
</dbReference>
<gene>
    <name evidence="9" type="ORF">U27_00991</name>
</gene>
<keyword evidence="3" id="KW-1003">Cell membrane</keyword>
<name>A0A081C938_VECG1</name>
<dbReference type="Proteomes" id="UP000030661">
    <property type="component" value="Unassembled WGS sequence"/>
</dbReference>
<evidence type="ECO:0000313" key="10">
    <source>
        <dbReference type="Proteomes" id="UP000030661"/>
    </source>
</evidence>
<evidence type="ECO:0000313" key="9">
    <source>
        <dbReference type="EMBL" id="GAK61093.1"/>
    </source>
</evidence>
<comment type="similarity">
    <text evidence="7">Belongs to the binding-protein-dependent transport system permease family.</text>
</comment>
<comment type="subcellular location">
    <subcellularLocation>
        <location evidence="1 7">Cell membrane</location>
        <topology evidence="1 7">Multi-pass membrane protein</topology>
    </subcellularLocation>
</comment>
<dbReference type="GO" id="GO:0005886">
    <property type="term" value="C:plasma membrane"/>
    <property type="evidence" value="ECO:0007669"/>
    <property type="project" value="UniProtKB-SubCell"/>
</dbReference>
<dbReference type="PANTHER" id="PTHR43005:SF1">
    <property type="entry name" value="SPERMIDINE_PUTRESCINE TRANSPORT SYSTEM PERMEASE PROTEIN"/>
    <property type="match status" value="1"/>
</dbReference>
<feature type="transmembrane region" description="Helical" evidence="7">
    <location>
        <begin position="21"/>
        <end position="46"/>
    </location>
</feature>
<dbReference type="CDD" id="cd06261">
    <property type="entry name" value="TM_PBP2"/>
    <property type="match status" value="1"/>
</dbReference>
<evidence type="ECO:0000259" key="8">
    <source>
        <dbReference type="PROSITE" id="PS50928"/>
    </source>
</evidence>
<dbReference type="HOGENOM" id="CLU_016047_0_3_0"/>
<keyword evidence="5 7" id="KW-1133">Transmembrane helix</keyword>
<evidence type="ECO:0000256" key="1">
    <source>
        <dbReference type="ARBA" id="ARBA00004651"/>
    </source>
</evidence>
<keyword evidence="4 7" id="KW-0812">Transmembrane</keyword>
<dbReference type="STRING" id="1499967.U27_00991"/>
<feature type="transmembrane region" description="Helical" evidence="7">
    <location>
        <begin position="82"/>
        <end position="103"/>
    </location>
</feature>
<dbReference type="GO" id="GO:0055085">
    <property type="term" value="P:transmembrane transport"/>
    <property type="evidence" value="ECO:0007669"/>
    <property type="project" value="InterPro"/>
</dbReference>
<evidence type="ECO:0000256" key="5">
    <source>
        <dbReference type="ARBA" id="ARBA00022989"/>
    </source>
</evidence>
<evidence type="ECO:0000256" key="2">
    <source>
        <dbReference type="ARBA" id="ARBA00022448"/>
    </source>
</evidence>
<evidence type="ECO:0000256" key="3">
    <source>
        <dbReference type="ARBA" id="ARBA00022475"/>
    </source>
</evidence>
<dbReference type="InterPro" id="IPR000515">
    <property type="entry name" value="MetI-like"/>
</dbReference>
<dbReference type="Pfam" id="PF00528">
    <property type="entry name" value="BPD_transp_1"/>
    <property type="match status" value="1"/>
</dbReference>
<reference evidence="9" key="1">
    <citation type="journal article" date="2015" name="PeerJ">
        <title>First genomic representation of candidate bacterial phylum KSB3 points to enhanced environmental sensing as a trigger of wastewater bulking.</title>
        <authorList>
            <person name="Sekiguchi Y."/>
            <person name="Ohashi A."/>
            <person name="Parks D.H."/>
            <person name="Yamauchi T."/>
            <person name="Tyson G.W."/>
            <person name="Hugenholtz P."/>
        </authorList>
    </citation>
    <scope>NUCLEOTIDE SEQUENCE [LARGE SCALE GENOMIC DNA]</scope>
</reference>
<dbReference type="Gene3D" id="1.10.3720.10">
    <property type="entry name" value="MetI-like"/>
    <property type="match status" value="1"/>
</dbReference>
<proteinExistence type="inferred from homology"/>
<feature type="domain" description="ABC transmembrane type-1" evidence="8">
    <location>
        <begin position="78"/>
        <end position="292"/>
    </location>
</feature>
<evidence type="ECO:0000256" key="7">
    <source>
        <dbReference type="RuleBase" id="RU363032"/>
    </source>
</evidence>
<sequence length="304" mass="33879">MLKHAKSRRNMLENSGILAAILLAPAGIIVLGILVFPMLSALVLSFTDLVLTKPESGVFIGLANYWDALRTSSFWAAFGRTVYFAVITVVFEVSLGLAIALLLHQQFIGRGFVRGLIILPWALPYVVNGMMWKWIFDANYGAMNALLVQTHLIDSYRIWLGEPLTAMHLVIVANIWKETPVAVILFLAALQSIPKPLYEAARVDGANRWQSFLNITLPMLKPVFTATVVIKTIWALKEFDLIYIITKGGPADATKMLTYHIYQNTFKFLKFGYGSALAYLLTLTACLLAMLYMKNLRSGLDVEA</sequence>
<dbReference type="AlphaFoldDB" id="A0A081C938"/>
<dbReference type="eggNOG" id="COG1175">
    <property type="taxonomic scope" value="Bacteria"/>
</dbReference>
<keyword evidence="2 7" id="KW-0813">Transport</keyword>
<dbReference type="EMBL" id="DF820477">
    <property type="protein sequence ID" value="GAK61093.1"/>
    <property type="molecule type" value="Genomic_DNA"/>
</dbReference>
<feature type="transmembrane region" description="Helical" evidence="7">
    <location>
        <begin position="115"/>
        <end position="136"/>
    </location>
</feature>